<evidence type="ECO:0000259" key="7">
    <source>
        <dbReference type="PROSITE" id="PS51918"/>
    </source>
</evidence>
<evidence type="ECO:0000256" key="5">
    <source>
        <dbReference type="ARBA" id="ARBA00023004"/>
    </source>
</evidence>
<keyword evidence="9" id="KW-1185">Reference proteome</keyword>
<dbReference type="Gene3D" id="3.20.20.70">
    <property type="entry name" value="Aldolase class I"/>
    <property type="match status" value="1"/>
</dbReference>
<dbReference type="CDD" id="cd01335">
    <property type="entry name" value="Radical_SAM"/>
    <property type="match status" value="1"/>
</dbReference>
<evidence type="ECO:0000313" key="9">
    <source>
        <dbReference type="Proteomes" id="UP000830055"/>
    </source>
</evidence>
<keyword evidence="6" id="KW-0411">Iron-sulfur</keyword>
<dbReference type="RefSeq" id="WP_284153128.1">
    <property type="nucleotide sequence ID" value="NZ_AP025516.1"/>
</dbReference>
<evidence type="ECO:0000256" key="6">
    <source>
        <dbReference type="ARBA" id="ARBA00023014"/>
    </source>
</evidence>
<dbReference type="InterPro" id="IPR007197">
    <property type="entry name" value="rSAM"/>
</dbReference>
<keyword evidence="4" id="KW-0479">Metal-binding</keyword>
<sequence length="313" mass="35010">MYNYLFGPVPSRRLGMSLGVDLVPKKVCSLDCVYCEVGKTTELTTIRKEYIPFAELIAELDRYFAESSQDPDHITFSGYGEPTLNSRIGDIIAHIKQIKPHIPIAVLTNGTLLHDPEVRAELLGADVVLPSLDAATDAAFHRINRPHRDINLSRYIDGLVAFRREFKGKLWLEVFILPGYNDSAEELAEMKRIIGRITPDAVQLNTLDRPGTVPGLRTLSAEEMQRVISLLATDAIEIIAPAQKRTHSSGYRSDKENAILETIARRPCTIADLSTITGLHANEINKYLSVLENEGKVETVRQERGLFYQVKGR</sequence>
<dbReference type="PANTHER" id="PTHR43787">
    <property type="entry name" value="FEMO COFACTOR BIOSYNTHESIS PROTEIN NIFB-RELATED"/>
    <property type="match status" value="1"/>
</dbReference>
<dbReference type="InterPro" id="IPR013785">
    <property type="entry name" value="Aldolase_TIM"/>
</dbReference>
<dbReference type="EMBL" id="AP025516">
    <property type="protein sequence ID" value="BDD86025.1"/>
    <property type="molecule type" value="Genomic_DNA"/>
</dbReference>
<proteinExistence type="predicted"/>
<evidence type="ECO:0000256" key="2">
    <source>
        <dbReference type="ARBA" id="ARBA00022485"/>
    </source>
</evidence>
<dbReference type="InterPro" id="IPR036390">
    <property type="entry name" value="WH_DNA-bd_sf"/>
</dbReference>
<dbReference type="PROSITE" id="PS51918">
    <property type="entry name" value="RADICAL_SAM"/>
    <property type="match status" value="1"/>
</dbReference>
<dbReference type="SUPFAM" id="SSF102114">
    <property type="entry name" value="Radical SAM enzymes"/>
    <property type="match status" value="1"/>
</dbReference>
<name>A0ABN6M2E0_9BACT</name>
<dbReference type="SUPFAM" id="SSF46785">
    <property type="entry name" value="Winged helix' DNA-binding domain"/>
    <property type="match status" value="1"/>
</dbReference>
<evidence type="ECO:0000313" key="8">
    <source>
        <dbReference type="EMBL" id="BDD86025.1"/>
    </source>
</evidence>
<keyword evidence="3" id="KW-0949">S-adenosyl-L-methionine</keyword>
<keyword evidence="2" id="KW-0004">4Fe-4S</keyword>
<dbReference type="SFLD" id="SFLDG01083">
    <property type="entry name" value="Uncharacterised_Radical_SAM_Su"/>
    <property type="match status" value="1"/>
</dbReference>
<dbReference type="Gene3D" id="1.10.10.10">
    <property type="entry name" value="Winged helix-like DNA-binding domain superfamily/Winged helix DNA-binding domain"/>
    <property type="match status" value="1"/>
</dbReference>
<keyword evidence="5" id="KW-0408">Iron</keyword>
<evidence type="ECO:0000256" key="4">
    <source>
        <dbReference type="ARBA" id="ARBA00022723"/>
    </source>
</evidence>
<dbReference type="Pfam" id="PF04055">
    <property type="entry name" value="Radical_SAM"/>
    <property type="match status" value="1"/>
</dbReference>
<accession>A0ABN6M2E0</accession>
<reference evidence="8 9" key="1">
    <citation type="submission" date="2022-01" db="EMBL/GenBank/DDBJ databases">
        <title>Desulfofustis limnae sp. nov., a novel mesophilic sulfate-reducing bacterium isolated from marsh soil.</title>
        <authorList>
            <person name="Watanabe M."/>
            <person name="Takahashi A."/>
            <person name="Kojima H."/>
            <person name="Fukui M."/>
        </authorList>
    </citation>
    <scope>NUCLEOTIDE SEQUENCE [LARGE SCALE GENOMIC DNA]</scope>
    <source>
        <strain evidence="8 9">PPLL</strain>
    </source>
</reference>
<dbReference type="InterPro" id="IPR006638">
    <property type="entry name" value="Elp3/MiaA/NifB-like_rSAM"/>
</dbReference>
<evidence type="ECO:0000256" key="1">
    <source>
        <dbReference type="ARBA" id="ARBA00001966"/>
    </source>
</evidence>
<dbReference type="SMART" id="SM00729">
    <property type="entry name" value="Elp3"/>
    <property type="match status" value="1"/>
</dbReference>
<protein>
    <recommendedName>
        <fullName evidence="7">Radical SAM core domain-containing protein</fullName>
    </recommendedName>
</protein>
<dbReference type="InterPro" id="IPR011991">
    <property type="entry name" value="ArsR-like_HTH"/>
</dbReference>
<dbReference type="PANTHER" id="PTHR43787:SF11">
    <property type="entry name" value="UPF0026 PROTEIN SLR1464"/>
    <property type="match status" value="1"/>
</dbReference>
<dbReference type="InterPro" id="IPR036388">
    <property type="entry name" value="WH-like_DNA-bd_sf"/>
</dbReference>
<dbReference type="SFLD" id="SFLDS00029">
    <property type="entry name" value="Radical_SAM"/>
    <property type="match status" value="1"/>
</dbReference>
<dbReference type="Proteomes" id="UP000830055">
    <property type="component" value="Chromosome"/>
</dbReference>
<dbReference type="InterPro" id="IPR040084">
    <property type="entry name" value="GTPase_Obg"/>
</dbReference>
<gene>
    <name evidence="8" type="ORF">DPPLL_03900</name>
</gene>
<evidence type="ECO:0000256" key="3">
    <source>
        <dbReference type="ARBA" id="ARBA00022691"/>
    </source>
</evidence>
<organism evidence="8 9">
    <name type="scientific">Desulfofustis limnaeus</name>
    <dbReference type="NCBI Taxonomy" id="2740163"/>
    <lineage>
        <taxon>Bacteria</taxon>
        <taxon>Pseudomonadati</taxon>
        <taxon>Thermodesulfobacteriota</taxon>
        <taxon>Desulfobulbia</taxon>
        <taxon>Desulfobulbales</taxon>
        <taxon>Desulfocapsaceae</taxon>
        <taxon>Desulfofustis</taxon>
    </lineage>
</organism>
<comment type="cofactor">
    <cofactor evidence="1">
        <name>[4Fe-4S] cluster</name>
        <dbReference type="ChEBI" id="CHEBI:49883"/>
    </cofactor>
</comment>
<feature type="domain" description="Radical SAM core" evidence="7">
    <location>
        <begin position="8"/>
        <end position="252"/>
    </location>
</feature>
<dbReference type="CDD" id="cd00090">
    <property type="entry name" value="HTH_ARSR"/>
    <property type="match status" value="1"/>
</dbReference>
<dbReference type="InterPro" id="IPR058240">
    <property type="entry name" value="rSAM_sf"/>
</dbReference>